<feature type="region of interest" description="Disordered" evidence="1">
    <location>
        <begin position="31"/>
        <end position="66"/>
    </location>
</feature>
<keyword evidence="2" id="KW-0472">Membrane</keyword>
<dbReference type="AlphaFoldDB" id="Q85DW7"/>
<evidence type="ECO:0000313" key="3">
    <source>
        <dbReference type="EMBL" id="BAC67524.1"/>
    </source>
</evidence>
<feature type="transmembrane region" description="Helical" evidence="2">
    <location>
        <begin position="6"/>
        <end position="24"/>
    </location>
</feature>
<organism evidence="3">
    <name type="scientific">Gonorynchus greyi</name>
    <name type="common">beaked salmon</name>
    <dbReference type="NCBI Taxonomy" id="149986"/>
    <lineage>
        <taxon>Eukaryota</taxon>
        <taxon>Metazoa</taxon>
        <taxon>Chordata</taxon>
        <taxon>Craniata</taxon>
        <taxon>Vertebrata</taxon>
        <taxon>Euteleostomi</taxon>
        <taxon>Actinopterygii</taxon>
        <taxon>Neopterygii</taxon>
        <taxon>Teleostei</taxon>
        <taxon>Ostariophysi</taxon>
        <taxon>Gonorynchiformes</taxon>
        <taxon>Gonorynchidae</taxon>
        <taxon>Gonorynchus</taxon>
    </lineage>
</organism>
<sequence length="66" mass="7487">MPQLDPAIWFPILIFSWILFTVAIPHKVATLASPNTPKDPNTEEANVPPSQHPSPAPLQPWNWPWH</sequence>
<evidence type="ECO:0000256" key="2">
    <source>
        <dbReference type="SAM" id="Phobius"/>
    </source>
</evidence>
<geneLocation type="mitochondrion" evidence="3"/>
<reference evidence="3" key="1">
    <citation type="journal article" date="2003" name="J. Mol. Evol.">
        <title>Mitochondrial genomics of ostariophysan fishes: perspectives on phylogeny and biogeography.</title>
        <authorList>
            <person name="Saitoh K."/>
            <person name="Miya M."/>
            <person name="Inoue J.G."/>
            <person name="Ishiguro N.B."/>
            <person name="Nishida M."/>
        </authorList>
    </citation>
    <scope>NUCLEOTIDE SEQUENCE</scope>
</reference>
<protein>
    <submittedName>
        <fullName evidence="3">ATPase subunit 8</fullName>
    </submittedName>
</protein>
<dbReference type="EMBL" id="AB054134">
    <property type="protein sequence ID" value="BAC67524.1"/>
    <property type="molecule type" value="Genomic_DNA"/>
</dbReference>
<keyword evidence="2" id="KW-0812">Transmembrane</keyword>
<proteinExistence type="predicted"/>
<gene>
    <name evidence="3" type="primary">AT8</name>
</gene>
<keyword evidence="3" id="KW-0496">Mitochondrion</keyword>
<accession>Q85DW7</accession>
<keyword evidence="2" id="KW-1133">Transmembrane helix</keyword>
<name>Q85DW7_9TELE</name>
<evidence type="ECO:0000256" key="1">
    <source>
        <dbReference type="SAM" id="MobiDB-lite"/>
    </source>
</evidence>